<evidence type="ECO:0000313" key="3">
    <source>
        <dbReference type="Proteomes" id="UP000703661"/>
    </source>
</evidence>
<organism evidence="2 3">
    <name type="scientific">Entomortierella chlamydospora</name>
    <dbReference type="NCBI Taxonomy" id="101097"/>
    <lineage>
        <taxon>Eukaryota</taxon>
        <taxon>Fungi</taxon>
        <taxon>Fungi incertae sedis</taxon>
        <taxon>Mucoromycota</taxon>
        <taxon>Mortierellomycotina</taxon>
        <taxon>Mortierellomycetes</taxon>
        <taxon>Mortierellales</taxon>
        <taxon>Mortierellaceae</taxon>
        <taxon>Entomortierella</taxon>
    </lineage>
</organism>
<dbReference type="EMBL" id="JAAAID010003097">
    <property type="protein sequence ID" value="KAG0000845.1"/>
    <property type="molecule type" value="Genomic_DNA"/>
</dbReference>
<evidence type="ECO:0000259" key="1">
    <source>
        <dbReference type="Pfam" id="PF14497"/>
    </source>
</evidence>
<name>A0A9P6MH52_9FUNG</name>
<dbReference type="AlphaFoldDB" id="A0A9P6MH52"/>
<dbReference type="Proteomes" id="UP000703661">
    <property type="component" value="Unassembled WGS sequence"/>
</dbReference>
<keyword evidence="3" id="KW-1185">Reference proteome</keyword>
<comment type="caution">
    <text evidence="2">The sequence shown here is derived from an EMBL/GenBank/DDBJ whole genome shotgun (WGS) entry which is preliminary data.</text>
</comment>
<dbReference type="SUPFAM" id="SSF47616">
    <property type="entry name" value="GST C-terminal domain-like"/>
    <property type="match status" value="1"/>
</dbReference>
<gene>
    <name evidence="2" type="ORF">BGZ80_006278</name>
</gene>
<dbReference type="Pfam" id="PF14497">
    <property type="entry name" value="GST_C_3"/>
    <property type="match status" value="1"/>
</dbReference>
<dbReference type="InterPro" id="IPR004046">
    <property type="entry name" value="GST_C"/>
</dbReference>
<protein>
    <recommendedName>
        <fullName evidence="1">Glutathione S-transferase C-terminal domain-containing protein</fullName>
    </recommendedName>
</protein>
<evidence type="ECO:0000313" key="2">
    <source>
        <dbReference type="EMBL" id="KAG0000845.1"/>
    </source>
</evidence>
<feature type="domain" description="Glutathione S-transferase C-terminal" evidence="1">
    <location>
        <begin position="7"/>
        <end position="66"/>
    </location>
</feature>
<sequence length="138" mass="15903">MRDGFEKRAKNFPGFNDESLTKFIKVRKNRLKNNGSNEFYVGGSLSLADIKATIFIDRMTFLRPKDVQEVVFSAEKILAYEKSAKIVEEHKPLIIQHTDGTGESQTIERYLATKLDLFGKNEYEHHKVEQFLTSTDIT</sequence>
<reference evidence="2" key="1">
    <citation type="journal article" date="2020" name="Fungal Divers.">
        <title>Resolving the Mortierellaceae phylogeny through synthesis of multi-gene phylogenetics and phylogenomics.</title>
        <authorList>
            <person name="Vandepol N."/>
            <person name="Liber J."/>
            <person name="Desiro A."/>
            <person name="Na H."/>
            <person name="Kennedy M."/>
            <person name="Barry K."/>
            <person name="Grigoriev I.V."/>
            <person name="Miller A.N."/>
            <person name="O'Donnell K."/>
            <person name="Stajich J.E."/>
            <person name="Bonito G."/>
        </authorList>
    </citation>
    <scope>NUCLEOTIDE SEQUENCE</scope>
    <source>
        <strain evidence="2">NRRL 2769</strain>
    </source>
</reference>
<accession>A0A9P6MH52</accession>
<dbReference type="Gene3D" id="1.20.1050.10">
    <property type="match status" value="1"/>
</dbReference>
<dbReference type="InterPro" id="IPR036282">
    <property type="entry name" value="Glutathione-S-Trfase_C_sf"/>
</dbReference>
<proteinExistence type="predicted"/>